<accession>A0A6I2MVN5</accession>
<dbReference type="InterPro" id="IPR053888">
    <property type="entry name" value="MRM3-like_sub_bind"/>
</dbReference>
<dbReference type="GO" id="GO:0006396">
    <property type="term" value="P:RNA processing"/>
    <property type="evidence" value="ECO:0007669"/>
    <property type="project" value="InterPro"/>
</dbReference>
<evidence type="ECO:0000313" key="5">
    <source>
        <dbReference type="EMBL" id="MRX65746.1"/>
    </source>
</evidence>
<dbReference type="SMART" id="SM00967">
    <property type="entry name" value="SpoU_sub_bind"/>
    <property type="match status" value="1"/>
</dbReference>
<dbReference type="Pfam" id="PF00588">
    <property type="entry name" value="SpoU_methylase"/>
    <property type="match status" value="1"/>
</dbReference>
<reference evidence="5 6" key="1">
    <citation type="submission" date="2019-11" db="EMBL/GenBank/DDBJ databases">
        <title>Maribacter lutea sp. nov., a marine bacterium isolated from intertidal sand.</title>
        <authorList>
            <person name="Liu A."/>
        </authorList>
    </citation>
    <scope>NUCLEOTIDE SEQUENCE [LARGE SCALE GENOMIC DNA]</scope>
    <source>
        <strain evidence="5 6">RZ05</strain>
    </source>
</reference>
<dbReference type="Pfam" id="PF22435">
    <property type="entry name" value="MRM3-like_sub_bind"/>
    <property type="match status" value="1"/>
</dbReference>
<dbReference type="GO" id="GO:0003723">
    <property type="term" value="F:RNA binding"/>
    <property type="evidence" value="ECO:0007669"/>
    <property type="project" value="InterPro"/>
</dbReference>
<dbReference type="RefSeq" id="WP_154368889.1">
    <property type="nucleotide sequence ID" value="NZ_WKJH01000028.1"/>
</dbReference>
<dbReference type="EMBL" id="WKJH01000028">
    <property type="protein sequence ID" value="MRX65746.1"/>
    <property type="molecule type" value="Genomic_DNA"/>
</dbReference>
<evidence type="ECO:0000259" key="4">
    <source>
        <dbReference type="SMART" id="SM00967"/>
    </source>
</evidence>
<feature type="domain" description="RNA 2-O ribose methyltransferase substrate binding" evidence="4">
    <location>
        <begin position="26"/>
        <end position="91"/>
    </location>
</feature>
<proteinExistence type="inferred from homology"/>
<dbReference type="Gene3D" id="3.30.1330.30">
    <property type="match status" value="1"/>
</dbReference>
<dbReference type="SUPFAM" id="SSF75217">
    <property type="entry name" value="alpha/beta knot"/>
    <property type="match status" value="1"/>
</dbReference>
<dbReference type="InterPro" id="IPR029026">
    <property type="entry name" value="tRNA_m1G_MTases_N"/>
</dbReference>
<dbReference type="GO" id="GO:0008173">
    <property type="term" value="F:RNA methyltransferase activity"/>
    <property type="evidence" value="ECO:0007669"/>
    <property type="project" value="InterPro"/>
</dbReference>
<dbReference type="InterPro" id="IPR013123">
    <property type="entry name" value="SpoU_subst-bd"/>
</dbReference>
<sequence length="242" mass="27140">MVGKSQIKFIKSLQQKKYRIQHGMFVVEGIKTVRELLDSNFEAHKVYAINNNLVSAEQVNVELVSEADLKRISNLKNPNKVLGVFKFPLVKPIEEQGWILALDDVRDPGNMGTIIRLCDWFGVRQLVCSENTVDCFNPKVLQATMGSITRVNIVYTDLLQFIKSSELSVYGTFMNGENVHVTKMPEKGILVMGNEANGISKEIADLVNHKITIPQFGGQKTESLNVATATAIFLNEIRRSEK</sequence>
<dbReference type="InterPro" id="IPR051259">
    <property type="entry name" value="rRNA_Methyltransferase"/>
</dbReference>
<keyword evidence="6" id="KW-1185">Reference proteome</keyword>
<gene>
    <name evidence="5" type="ORF">GJ691_16455</name>
</gene>
<protein>
    <submittedName>
        <fullName evidence="5">RNA methyltransferase</fullName>
    </submittedName>
</protein>
<name>A0A6I2MVN5_9FLAO</name>
<keyword evidence="3 5" id="KW-0808">Transferase</keyword>
<dbReference type="GO" id="GO:0005737">
    <property type="term" value="C:cytoplasm"/>
    <property type="evidence" value="ECO:0007669"/>
    <property type="project" value="UniProtKB-ARBA"/>
</dbReference>
<organism evidence="5 6">
    <name type="scientific">Maribacter luteus</name>
    <dbReference type="NCBI Taxonomy" id="2594478"/>
    <lineage>
        <taxon>Bacteria</taxon>
        <taxon>Pseudomonadati</taxon>
        <taxon>Bacteroidota</taxon>
        <taxon>Flavobacteriia</taxon>
        <taxon>Flavobacteriales</taxon>
        <taxon>Flavobacteriaceae</taxon>
        <taxon>Maribacter</taxon>
    </lineage>
</organism>
<evidence type="ECO:0000313" key="6">
    <source>
        <dbReference type="Proteomes" id="UP000443153"/>
    </source>
</evidence>
<dbReference type="Gene3D" id="3.40.1280.10">
    <property type="match status" value="1"/>
</dbReference>
<dbReference type="InterPro" id="IPR029064">
    <property type="entry name" value="Ribosomal_eL30-like_sf"/>
</dbReference>
<evidence type="ECO:0000256" key="3">
    <source>
        <dbReference type="ARBA" id="ARBA00022679"/>
    </source>
</evidence>
<dbReference type="InterPro" id="IPR001537">
    <property type="entry name" value="SpoU_MeTrfase"/>
</dbReference>
<evidence type="ECO:0000256" key="1">
    <source>
        <dbReference type="ARBA" id="ARBA00007228"/>
    </source>
</evidence>
<dbReference type="CDD" id="cd18109">
    <property type="entry name" value="SpoU-like_RNA-MTase"/>
    <property type="match status" value="1"/>
</dbReference>
<dbReference type="GO" id="GO:0032259">
    <property type="term" value="P:methylation"/>
    <property type="evidence" value="ECO:0007669"/>
    <property type="project" value="UniProtKB-KW"/>
</dbReference>
<dbReference type="Proteomes" id="UP000443153">
    <property type="component" value="Unassembled WGS sequence"/>
</dbReference>
<dbReference type="AlphaFoldDB" id="A0A6I2MVN5"/>
<dbReference type="PANTHER" id="PTHR43191">
    <property type="entry name" value="RRNA METHYLTRANSFERASE 3"/>
    <property type="match status" value="1"/>
</dbReference>
<comment type="similarity">
    <text evidence="1">Belongs to the class IV-like SAM-binding methyltransferase superfamily. RNA methyltransferase TrmH family.</text>
</comment>
<evidence type="ECO:0000256" key="2">
    <source>
        <dbReference type="ARBA" id="ARBA00022603"/>
    </source>
</evidence>
<dbReference type="OrthoDB" id="9785673at2"/>
<comment type="caution">
    <text evidence="5">The sequence shown here is derived from an EMBL/GenBank/DDBJ whole genome shotgun (WGS) entry which is preliminary data.</text>
</comment>
<dbReference type="InterPro" id="IPR029028">
    <property type="entry name" value="Alpha/beta_knot_MTases"/>
</dbReference>
<keyword evidence="2 5" id="KW-0489">Methyltransferase</keyword>
<dbReference type="PANTHER" id="PTHR43191:SF2">
    <property type="entry name" value="RRNA METHYLTRANSFERASE 3, MITOCHONDRIAL"/>
    <property type="match status" value="1"/>
</dbReference>
<dbReference type="SUPFAM" id="SSF55315">
    <property type="entry name" value="L30e-like"/>
    <property type="match status" value="1"/>
</dbReference>